<dbReference type="KEGG" id="nkf:Nkreftii_003400"/>
<evidence type="ECO:0000313" key="9">
    <source>
        <dbReference type="Proteomes" id="UP000593737"/>
    </source>
</evidence>
<dbReference type="GO" id="GO:0071424">
    <property type="term" value="F:rRNA (cytosine-N4-)-methyltransferase activity"/>
    <property type="evidence" value="ECO:0007669"/>
    <property type="project" value="UniProtKB-UniRule"/>
</dbReference>
<dbReference type="EC" id="2.1.1.199" evidence="6"/>
<keyword evidence="4 6" id="KW-0808">Transferase</keyword>
<dbReference type="PANTHER" id="PTHR11265">
    <property type="entry name" value="S-ADENOSYL-METHYLTRANSFERASE MRAW"/>
    <property type="match status" value="1"/>
</dbReference>
<comment type="function">
    <text evidence="6">Specifically methylates the N4 position of cytidine in position 1402 (C1402) of 16S rRNA.</text>
</comment>
<evidence type="ECO:0000256" key="7">
    <source>
        <dbReference type="SAM" id="MobiDB-lite"/>
    </source>
</evidence>
<keyword evidence="3 6" id="KW-0489">Methyltransferase</keyword>
<keyword evidence="2 6" id="KW-0698">rRNA processing</keyword>
<keyword evidence="5 6" id="KW-0949">S-adenosyl-L-methionine</keyword>
<dbReference type="HAMAP" id="MF_01007">
    <property type="entry name" value="16SrRNA_methyltr_H"/>
    <property type="match status" value="1"/>
</dbReference>
<feature type="binding site" evidence="6">
    <location>
        <begin position="38"/>
        <end position="40"/>
    </location>
    <ligand>
        <name>S-adenosyl-L-methionine</name>
        <dbReference type="ChEBI" id="CHEBI:59789"/>
    </ligand>
</feature>
<proteinExistence type="inferred from homology"/>
<feature type="binding site" evidence="6">
    <location>
        <position position="58"/>
    </location>
    <ligand>
        <name>S-adenosyl-L-methionine</name>
        <dbReference type="ChEBI" id="CHEBI:59789"/>
    </ligand>
</feature>
<organism evidence="8 9">
    <name type="scientific">Candidatus Nitrospira kreftii</name>
    <dbReference type="NCBI Taxonomy" id="2652173"/>
    <lineage>
        <taxon>Bacteria</taxon>
        <taxon>Pseudomonadati</taxon>
        <taxon>Nitrospirota</taxon>
        <taxon>Nitrospiria</taxon>
        <taxon>Nitrospirales</taxon>
        <taxon>Nitrospiraceae</taxon>
        <taxon>Nitrospira</taxon>
    </lineage>
</organism>
<name>A0A7S8J0T1_9BACT</name>
<feature type="binding site" evidence="6">
    <location>
        <position position="85"/>
    </location>
    <ligand>
        <name>S-adenosyl-L-methionine</name>
        <dbReference type="ChEBI" id="CHEBI:59789"/>
    </ligand>
</feature>
<evidence type="ECO:0000256" key="1">
    <source>
        <dbReference type="ARBA" id="ARBA00010396"/>
    </source>
</evidence>
<dbReference type="NCBIfam" id="TIGR00006">
    <property type="entry name" value="16S rRNA (cytosine(1402)-N(4))-methyltransferase RsmH"/>
    <property type="match status" value="1"/>
</dbReference>
<dbReference type="AlphaFoldDB" id="A0A7S8J0T1"/>
<reference evidence="8 9" key="1">
    <citation type="journal article" date="2020" name="ISME J.">
        <title>Enrichment and physiological characterization of a novel comammox Nitrospira indicates ammonium inhibition of complete nitrification.</title>
        <authorList>
            <person name="Sakoula D."/>
            <person name="Koch H."/>
            <person name="Frank J."/>
            <person name="Jetten M.S.M."/>
            <person name="van Kessel M.A.H.J."/>
            <person name="Lucker S."/>
        </authorList>
    </citation>
    <scope>NUCLEOTIDE SEQUENCE [LARGE SCALE GENOMIC DNA]</scope>
    <source>
        <strain evidence="8">Comreactor17</strain>
    </source>
</reference>
<dbReference type="PANTHER" id="PTHR11265:SF0">
    <property type="entry name" value="12S RRNA N4-METHYLCYTIDINE METHYLTRANSFERASE"/>
    <property type="match status" value="1"/>
</dbReference>
<dbReference type="InterPro" id="IPR029063">
    <property type="entry name" value="SAM-dependent_MTases_sf"/>
</dbReference>
<dbReference type="InterPro" id="IPR002903">
    <property type="entry name" value="RsmH"/>
</dbReference>
<dbReference type="Proteomes" id="UP000593737">
    <property type="component" value="Chromosome"/>
</dbReference>
<evidence type="ECO:0000256" key="5">
    <source>
        <dbReference type="ARBA" id="ARBA00022691"/>
    </source>
</evidence>
<dbReference type="SUPFAM" id="SSF81799">
    <property type="entry name" value="Putative methyltransferase TM0872, insert domain"/>
    <property type="match status" value="1"/>
</dbReference>
<feature type="binding site" evidence="6">
    <location>
        <position position="113"/>
    </location>
    <ligand>
        <name>S-adenosyl-L-methionine</name>
        <dbReference type="ChEBI" id="CHEBI:59789"/>
    </ligand>
</feature>
<dbReference type="GO" id="GO:0005737">
    <property type="term" value="C:cytoplasm"/>
    <property type="evidence" value="ECO:0007669"/>
    <property type="project" value="UniProtKB-SubCell"/>
</dbReference>
<dbReference type="GO" id="GO:0070475">
    <property type="term" value="P:rRNA base methylation"/>
    <property type="evidence" value="ECO:0007669"/>
    <property type="project" value="UniProtKB-UniRule"/>
</dbReference>
<keyword evidence="6" id="KW-0963">Cytoplasm</keyword>
<sequence length="309" mass="34514">MTNIAEGFLHVPVFGKEVCNWLVSGRPITILDCSVGYGGHAELLLRSSPAGTKIIGLDRDAQAIEYARERLIRFGDQVVLRQGNHRDLKRSLADVGISTVDGVLFDFGVSSPQLNDASRGFSFQLDGPLDMRMDQSTGKTAADLVNSGEEHDLADIIFQYGEERYARRIARTIVQERQRHRIETTRQLVSVVVRSVPAAHRHGRIHCATRTFQALRMAVNQELESLEPSLRDAVDVLSRGGKICAISFHSLEDRVVKHTFKSLAQQIEPKLTLLTKKPILPSSEECESNPRSRSAKLRVAERQPRLELS</sequence>
<evidence type="ECO:0000256" key="2">
    <source>
        <dbReference type="ARBA" id="ARBA00022552"/>
    </source>
</evidence>
<comment type="subcellular location">
    <subcellularLocation>
        <location evidence="6">Cytoplasm</location>
    </subcellularLocation>
</comment>
<dbReference type="FunFam" id="1.10.150.170:FF:000003">
    <property type="entry name" value="Ribosomal RNA small subunit methyltransferase H"/>
    <property type="match status" value="1"/>
</dbReference>
<gene>
    <name evidence="6" type="primary">rsmH</name>
    <name evidence="8" type="ORF">Nkreftii_003400</name>
</gene>
<evidence type="ECO:0000256" key="6">
    <source>
        <dbReference type="HAMAP-Rule" id="MF_01007"/>
    </source>
</evidence>
<comment type="catalytic activity">
    <reaction evidence="6">
        <text>cytidine(1402) in 16S rRNA + S-adenosyl-L-methionine = N(4)-methylcytidine(1402) in 16S rRNA + S-adenosyl-L-homocysteine + H(+)</text>
        <dbReference type="Rhea" id="RHEA:42928"/>
        <dbReference type="Rhea" id="RHEA-COMP:10286"/>
        <dbReference type="Rhea" id="RHEA-COMP:10287"/>
        <dbReference type="ChEBI" id="CHEBI:15378"/>
        <dbReference type="ChEBI" id="CHEBI:57856"/>
        <dbReference type="ChEBI" id="CHEBI:59789"/>
        <dbReference type="ChEBI" id="CHEBI:74506"/>
        <dbReference type="ChEBI" id="CHEBI:82748"/>
        <dbReference type="EC" id="2.1.1.199"/>
    </reaction>
</comment>
<dbReference type="EMBL" id="CP047423">
    <property type="protein sequence ID" value="QPD05626.1"/>
    <property type="molecule type" value="Genomic_DNA"/>
</dbReference>
<feature type="compositionally biased region" description="Basic and acidic residues" evidence="7">
    <location>
        <begin position="298"/>
        <end position="309"/>
    </location>
</feature>
<comment type="similarity">
    <text evidence="1 6">Belongs to the methyltransferase superfamily. RsmH family.</text>
</comment>
<feature type="region of interest" description="Disordered" evidence="7">
    <location>
        <begin position="282"/>
        <end position="309"/>
    </location>
</feature>
<dbReference type="CDD" id="cd02440">
    <property type="entry name" value="AdoMet_MTases"/>
    <property type="match status" value="1"/>
</dbReference>
<evidence type="ECO:0000256" key="3">
    <source>
        <dbReference type="ARBA" id="ARBA00022603"/>
    </source>
</evidence>
<feature type="binding site" evidence="6">
    <location>
        <position position="106"/>
    </location>
    <ligand>
        <name>S-adenosyl-L-methionine</name>
        <dbReference type="ChEBI" id="CHEBI:59789"/>
    </ligand>
</feature>
<evidence type="ECO:0000256" key="4">
    <source>
        <dbReference type="ARBA" id="ARBA00022679"/>
    </source>
</evidence>
<protein>
    <recommendedName>
        <fullName evidence="6">Ribosomal RNA small subunit methyltransferase H</fullName>
        <ecNumber evidence="6">2.1.1.199</ecNumber>
    </recommendedName>
    <alternativeName>
        <fullName evidence="6">16S rRNA m(4)C1402 methyltransferase</fullName>
    </alternativeName>
    <alternativeName>
        <fullName evidence="6">rRNA (cytosine-N(4)-)-methyltransferase RsmH</fullName>
    </alternativeName>
</protein>
<accession>A0A7S8J0T1</accession>
<dbReference type="PIRSF" id="PIRSF004486">
    <property type="entry name" value="MraW"/>
    <property type="match status" value="1"/>
</dbReference>
<dbReference type="Gene3D" id="1.10.150.170">
    <property type="entry name" value="Putative methyltransferase TM0872, insert domain"/>
    <property type="match status" value="1"/>
</dbReference>
<evidence type="ECO:0000313" key="8">
    <source>
        <dbReference type="EMBL" id="QPD05626.1"/>
    </source>
</evidence>
<dbReference type="InterPro" id="IPR023397">
    <property type="entry name" value="SAM-dep_MeTrfase_MraW_recog"/>
</dbReference>
<dbReference type="SUPFAM" id="SSF53335">
    <property type="entry name" value="S-adenosyl-L-methionine-dependent methyltransferases"/>
    <property type="match status" value="1"/>
</dbReference>
<dbReference type="Pfam" id="PF01795">
    <property type="entry name" value="Methyltransf_5"/>
    <property type="match status" value="1"/>
</dbReference>
<dbReference type="Gene3D" id="3.40.50.150">
    <property type="entry name" value="Vaccinia Virus protein VP39"/>
    <property type="match status" value="1"/>
</dbReference>